<proteinExistence type="predicted"/>
<evidence type="ECO:0000313" key="1">
    <source>
        <dbReference type="EMBL" id="OSS53191.1"/>
    </source>
</evidence>
<dbReference type="Proteomes" id="UP000193240">
    <property type="component" value="Unassembled WGS sequence"/>
</dbReference>
<dbReference type="AlphaFoldDB" id="A0A1Y2MB15"/>
<sequence length="161" mass="17817">MNLPSPDQRAQVAAIDPALHLSSSNNENSEIHDDNSLAQLAQAAVAATLDGNSSVPVDLALLLPSNSSKEINEIIEDDKEEHPIRERVTFNLPAFHARWIKQETLQDRCRLIATALTYSTVQLSVLASSKAWRDIRTQDWSTRKGFLEAITKLEAFLNAPS</sequence>
<name>A0A1Y2MB15_EPING</name>
<protein>
    <submittedName>
        <fullName evidence="1">Uncharacterized protein</fullName>
    </submittedName>
</protein>
<organism evidence="1 2">
    <name type="scientific">Epicoccum nigrum</name>
    <name type="common">Soil fungus</name>
    <name type="synonym">Epicoccum purpurascens</name>
    <dbReference type="NCBI Taxonomy" id="105696"/>
    <lineage>
        <taxon>Eukaryota</taxon>
        <taxon>Fungi</taxon>
        <taxon>Dikarya</taxon>
        <taxon>Ascomycota</taxon>
        <taxon>Pezizomycotina</taxon>
        <taxon>Dothideomycetes</taxon>
        <taxon>Pleosporomycetidae</taxon>
        <taxon>Pleosporales</taxon>
        <taxon>Pleosporineae</taxon>
        <taxon>Didymellaceae</taxon>
        <taxon>Epicoccum</taxon>
    </lineage>
</organism>
<gene>
    <name evidence="1" type="ORF">B5807_02232</name>
</gene>
<keyword evidence="2" id="KW-1185">Reference proteome</keyword>
<dbReference type="InParanoid" id="A0A1Y2MB15"/>
<evidence type="ECO:0000313" key="2">
    <source>
        <dbReference type="Proteomes" id="UP000193240"/>
    </source>
</evidence>
<accession>A0A1Y2MB15</accession>
<reference evidence="1 2" key="1">
    <citation type="journal article" date="2017" name="Genome Announc.">
        <title>Genome sequence of the saprophytic ascomycete Epicoccum nigrum ICMP 19927 strain isolated from New Zealand.</title>
        <authorList>
            <person name="Fokin M."/>
            <person name="Fleetwood D."/>
            <person name="Weir B.S."/>
            <person name="Villas-Boas S.G."/>
        </authorList>
    </citation>
    <scope>NUCLEOTIDE SEQUENCE [LARGE SCALE GENOMIC DNA]</scope>
    <source>
        <strain evidence="1 2">ICMP 19927</strain>
    </source>
</reference>
<dbReference type="EMBL" id="KZ107839">
    <property type="protein sequence ID" value="OSS53191.1"/>
    <property type="molecule type" value="Genomic_DNA"/>
</dbReference>